<dbReference type="Proteomes" id="UP000266861">
    <property type="component" value="Unassembled WGS sequence"/>
</dbReference>
<reference evidence="1 2" key="1">
    <citation type="submission" date="2018-08" db="EMBL/GenBank/DDBJ databases">
        <title>Genome and evolution of the arbuscular mycorrhizal fungus Diversispora epigaea (formerly Glomus versiforme) and its bacterial endosymbionts.</title>
        <authorList>
            <person name="Sun X."/>
            <person name="Fei Z."/>
            <person name="Harrison M."/>
        </authorList>
    </citation>
    <scope>NUCLEOTIDE SEQUENCE [LARGE SCALE GENOMIC DNA]</scope>
    <source>
        <strain evidence="1 2">IT104</strain>
    </source>
</reference>
<gene>
    <name evidence="1" type="ORF">Glove_344g40</name>
</gene>
<sequence>MDIFGTNGLRFELSAVIIFTPKAKAWKQFINEIPYIPLFSDILLKKNNDNTKSSLTKLTEANTAMLACTYKSSAHLIATILIS</sequence>
<comment type="caution">
    <text evidence="1">The sequence shown here is derived from an EMBL/GenBank/DDBJ whole genome shotgun (WGS) entry which is preliminary data.</text>
</comment>
<proteinExistence type="predicted"/>
<dbReference type="AlphaFoldDB" id="A0A397HLH5"/>
<evidence type="ECO:0000313" key="1">
    <source>
        <dbReference type="EMBL" id="RHZ62083.1"/>
    </source>
</evidence>
<protein>
    <submittedName>
        <fullName evidence="1">Uncharacterized protein</fullName>
    </submittedName>
</protein>
<organism evidence="1 2">
    <name type="scientific">Diversispora epigaea</name>
    <dbReference type="NCBI Taxonomy" id="1348612"/>
    <lineage>
        <taxon>Eukaryota</taxon>
        <taxon>Fungi</taxon>
        <taxon>Fungi incertae sedis</taxon>
        <taxon>Mucoromycota</taxon>
        <taxon>Glomeromycotina</taxon>
        <taxon>Glomeromycetes</taxon>
        <taxon>Diversisporales</taxon>
        <taxon>Diversisporaceae</taxon>
        <taxon>Diversispora</taxon>
    </lineage>
</organism>
<name>A0A397HLH5_9GLOM</name>
<accession>A0A397HLH5</accession>
<evidence type="ECO:0000313" key="2">
    <source>
        <dbReference type="Proteomes" id="UP000266861"/>
    </source>
</evidence>
<dbReference type="EMBL" id="PQFF01000314">
    <property type="protein sequence ID" value="RHZ62083.1"/>
    <property type="molecule type" value="Genomic_DNA"/>
</dbReference>
<keyword evidence="2" id="KW-1185">Reference proteome</keyword>